<dbReference type="Proteomes" id="UP000283530">
    <property type="component" value="Unassembled WGS sequence"/>
</dbReference>
<keyword evidence="3" id="KW-0611">Plant defense</keyword>
<dbReference type="InterPro" id="IPR036388">
    <property type="entry name" value="WH-like_DNA-bd_sf"/>
</dbReference>
<reference evidence="7 8" key="1">
    <citation type="journal article" date="2019" name="Nat. Plants">
        <title>Stout camphor tree genome fills gaps in understanding of flowering plant genome evolution.</title>
        <authorList>
            <person name="Chaw S.M."/>
            <person name="Liu Y.C."/>
            <person name="Wu Y.W."/>
            <person name="Wang H.Y."/>
            <person name="Lin C.I."/>
            <person name="Wu C.S."/>
            <person name="Ke H.M."/>
            <person name="Chang L.Y."/>
            <person name="Hsu C.Y."/>
            <person name="Yang H.T."/>
            <person name="Sudianto E."/>
            <person name="Hsu M.H."/>
            <person name="Wu K.P."/>
            <person name="Wang L.N."/>
            <person name="Leebens-Mack J.H."/>
            <person name="Tsai I.J."/>
        </authorList>
    </citation>
    <scope>NUCLEOTIDE SEQUENCE [LARGE SCALE GENOMIC DNA]</scope>
    <source>
        <strain evidence="8">cv. Chaw 1501</strain>
        <tissue evidence="7">Young leaves</tissue>
    </source>
</reference>
<dbReference type="STRING" id="337451.A0A443P0M4"/>
<evidence type="ECO:0000259" key="5">
    <source>
        <dbReference type="Pfam" id="PF00931"/>
    </source>
</evidence>
<evidence type="ECO:0000313" key="8">
    <source>
        <dbReference type="Proteomes" id="UP000283530"/>
    </source>
</evidence>
<dbReference type="Pfam" id="PF00931">
    <property type="entry name" value="NB-ARC"/>
    <property type="match status" value="1"/>
</dbReference>
<dbReference type="SUPFAM" id="SSF52540">
    <property type="entry name" value="P-loop containing nucleoside triphosphate hydrolases"/>
    <property type="match status" value="1"/>
</dbReference>
<dbReference type="OrthoDB" id="446244at2759"/>
<feature type="domain" description="Disease resistance N-terminal" evidence="6">
    <location>
        <begin position="5"/>
        <end position="87"/>
    </location>
</feature>
<feature type="compositionally biased region" description="Polar residues" evidence="4">
    <location>
        <begin position="148"/>
        <end position="164"/>
    </location>
</feature>
<organism evidence="7 8">
    <name type="scientific">Cinnamomum micranthum f. kanehirae</name>
    <dbReference type="NCBI Taxonomy" id="337451"/>
    <lineage>
        <taxon>Eukaryota</taxon>
        <taxon>Viridiplantae</taxon>
        <taxon>Streptophyta</taxon>
        <taxon>Embryophyta</taxon>
        <taxon>Tracheophyta</taxon>
        <taxon>Spermatophyta</taxon>
        <taxon>Magnoliopsida</taxon>
        <taxon>Magnoliidae</taxon>
        <taxon>Laurales</taxon>
        <taxon>Lauraceae</taxon>
        <taxon>Cinnamomum</taxon>
    </lineage>
</organism>
<protein>
    <submittedName>
        <fullName evidence="7">Putative disease resistance protein isoform X1</fullName>
    </submittedName>
</protein>
<dbReference type="CDD" id="cd00009">
    <property type="entry name" value="AAA"/>
    <property type="match status" value="1"/>
</dbReference>
<keyword evidence="1" id="KW-0677">Repeat</keyword>
<comment type="caution">
    <text evidence="7">The sequence shown here is derived from an EMBL/GenBank/DDBJ whole genome shotgun (WGS) entry which is preliminary data.</text>
</comment>
<dbReference type="PANTHER" id="PTHR19338:SF66">
    <property type="entry name" value="NB-ARC DOMAIN-CONTAINING PROTEIN"/>
    <property type="match status" value="1"/>
</dbReference>
<dbReference type="GO" id="GO:0043531">
    <property type="term" value="F:ADP binding"/>
    <property type="evidence" value="ECO:0007669"/>
    <property type="project" value="InterPro"/>
</dbReference>
<dbReference type="PRINTS" id="PR00364">
    <property type="entry name" value="DISEASERSIST"/>
</dbReference>
<evidence type="ECO:0000256" key="3">
    <source>
        <dbReference type="ARBA" id="ARBA00022821"/>
    </source>
</evidence>
<dbReference type="InterPro" id="IPR041118">
    <property type="entry name" value="Rx_N"/>
</dbReference>
<dbReference type="PANTHER" id="PTHR19338">
    <property type="entry name" value="TRANSLOCASE OF INNER MITOCHONDRIAL MEMBRANE 13 HOMOLOG"/>
    <property type="match status" value="1"/>
</dbReference>
<dbReference type="Gene3D" id="1.10.10.10">
    <property type="entry name" value="Winged helix-like DNA-binding domain superfamily/Winged helix DNA-binding domain"/>
    <property type="match status" value="1"/>
</dbReference>
<feature type="region of interest" description="Disordered" evidence="4">
    <location>
        <begin position="141"/>
        <end position="169"/>
    </location>
</feature>
<name>A0A443P0M4_9MAGN</name>
<evidence type="ECO:0000256" key="4">
    <source>
        <dbReference type="SAM" id="MobiDB-lite"/>
    </source>
</evidence>
<keyword evidence="2" id="KW-0547">Nucleotide-binding</keyword>
<dbReference type="Gene3D" id="3.40.50.300">
    <property type="entry name" value="P-loop containing nucleotide triphosphate hydrolases"/>
    <property type="match status" value="1"/>
</dbReference>
<gene>
    <name evidence="7" type="ORF">CKAN_01307900</name>
</gene>
<proteinExistence type="predicted"/>
<dbReference type="CDD" id="cd14798">
    <property type="entry name" value="RX-CC_like"/>
    <property type="match status" value="1"/>
</dbReference>
<feature type="domain" description="NB-ARC" evidence="5">
    <location>
        <begin position="174"/>
        <end position="342"/>
    </location>
</feature>
<dbReference type="AlphaFoldDB" id="A0A443P0M4"/>
<sequence length="464" mass="54282">MASAVVTTVSGKLGNLLIQEAELLFEVKDHFKWIEEELRWMQRFLKDADYKQNEEERVKIWVEDIIQVSYDAEDVIDTFIYSQIAPRRRRGFAEWVRRCVCIVGELVSELITQYMVSKKIEKIKKRIKDIKERRETYGIRDIDEGRQEASSSTSSPQEHWQFSSDVKEPEVVGQEEEMNTLREQLISEEPSRSVISIVGMPGSGKTTLARKVYEDVKDGFSCHAFVTLSQQYKIKNILMDIRKCVMDLPGAEVEKLAEKELGVELRDHLKKMRYLVVIDDIWSREAWDDMLDPILLDVKNKSRVMLTTRNEKVIPGDPTLRMRLLDDVEGWELFMKRIFPKEKNPSTACPAKGKGKRERDPCKMRRSTTSYFGCKREPEKPKVWFDVHESVEGHYLTESSNKCGRILYLGYSQLPYYLKPCFLYLGLLPEDYQISSGRLIRLWIAEGFIQPEITQYWKTLQKNT</sequence>
<dbReference type="EMBL" id="QPKB01000005">
    <property type="protein sequence ID" value="RWR84282.1"/>
    <property type="molecule type" value="Genomic_DNA"/>
</dbReference>
<evidence type="ECO:0000256" key="2">
    <source>
        <dbReference type="ARBA" id="ARBA00022741"/>
    </source>
</evidence>
<keyword evidence="8" id="KW-1185">Reference proteome</keyword>
<evidence type="ECO:0000313" key="7">
    <source>
        <dbReference type="EMBL" id="RWR84282.1"/>
    </source>
</evidence>
<dbReference type="Gene3D" id="1.20.5.4130">
    <property type="match status" value="1"/>
</dbReference>
<dbReference type="GO" id="GO:0006952">
    <property type="term" value="P:defense response"/>
    <property type="evidence" value="ECO:0007669"/>
    <property type="project" value="UniProtKB-KW"/>
</dbReference>
<dbReference type="FunFam" id="3.40.50.300:FF:001091">
    <property type="entry name" value="Probable disease resistance protein At1g61300"/>
    <property type="match status" value="1"/>
</dbReference>
<dbReference type="InterPro" id="IPR002182">
    <property type="entry name" value="NB-ARC"/>
</dbReference>
<evidence type="ECO:0000259" key="6">
    <source>
        <dbReference type="Pfam" id="PF18052"/>
    </source>
</evidence>
<evidence type="ECO:0000256" key="1">
    <source>
        <dbReference type="ARBA" id="ARBA00022737"/>
    </source>
</evidence>
<dbReference type="InterPro" id="IPR027417">
    <property type="entry name" value="P-loop_NTPase"/>
</dbReference>
<accession>A0A443P0M4</accession>
<dbReference type="InterPro" id="IPR038005">
    <property type="entry name" value="RX-like_CC"/>
</dbReference>
<dbReference type="Pfam" id="PF18052">
    <property type="entry name" value="Rx_N"/>
    <property type="match status" value="1"/>
</dbReference>